<feature type="transmembrane region" description="Helical" evidence="4">
    <location>
        <begin position="7"/>
        <end position="29"/>
    </location>
</feature>
<evidence type="ECO:0000256" key="1">
    <source>
        <dbReference type="ARBA" id="ARBA00004418"/>
    </source>
</evidence>
<dbReference type="RefSeq" id="WP_074965784.1">
    <property type="nucleotide sequence ID" value="NZ_CBCRYP010000027.1"/>
</dbReference>
<protein>
    <submittedName>
        <fullName evidence="7">Iron uptake system EfeUOB, component EfeO/EfeM</fullName>
    </submittedName>
</protein>
<evidence type="ECO:0000313" key="7">
    <source>
        <dbReference type="EMBL" id="SFH09381.1"/>
    </source>
</evidence>
<evidence type="ECO:0000313" key="8">
    <source>
        <dbReference type="Proteomes" id="UP000183635"/>
    </source>
</evidence>
<keyword evidence="4" id="KW-1133">Transmembrane helix</keyword>
<dbReference type="OrthoDB" id="7348379at2"/>
<dbReference type="AlphaFoldDB" id="A0A1I2XBK3"/>
<keyword evidence="4" id="KW-0472">Membrane</keyword>
<sequence length="385" mass="41135">MSSSSTGIYLAIAGAAVLAAAGGAAFWYASQKNAGSPGTADQLVTVNATTCAPNAITVPGGRRSFEIVNASDRPIEWEILDGVMVVAERENIAPGFRATLEVQLQPGDYAITCGLLSNPRGTLTVTASDEASAAASEVTLRKFLGPLSEYRVYLVMQGNAAVKSAEALREAIAAGDLDAARAAWRQARLPYRRIEPLAYRFSDLEERIDPRAAYLEKREQDPAFTGYHRLEYGLFAQDSTDGLLPVADALVADLKELAQRLKQAPLDPGLLIEMPGESALQMAQAQVPEGENLYAGNDLQDFGASLEGIGKLAGLLRQVVAGVDPALDKVIDQDLQAVDARLAALRDRGFAGYGDVPRPEREQLSADLNRLSETLRKLQPAIGIN</sequence>
<dbReference type="InterPro" id="IPR053377">
    <property type="entry name" value="Iron_uptake_EfeM/EfeO"/>
</dbReference>
<gene>
    <name evidence="7" type="ORF">SAMN04488021_101131</name>
</gene>
<dbReference type="GO" id="GO:0042597">
    <property type="term" value="C:periplasmic space"/>
    <property type="evidence" value="ECO:0007669"/>
    <property type="project" value="UniProtKB-SubCell"/>
</dbReference>
<evidence type="ECO:0000256" key="3">
    <source>
        <dbReference type="ARBA" id="ARBA00022729"/>
    </source>
</evidence>
<proteinExistence type="inferred from homology"/>
<dbReference type="EMBL" id="FOPU01000001">
    <property type="protein sequence ID" value="SFH09381.1"/>
    <property type="molecule type" value="Genomic_DNA"/>
</dbReference>
<dbReference type="PANTHER" id="PTHR39192">
    <property type="entry name" value="IRON UPTAKE SYSTEM COMPONENT EFEO"/>
    <property type="match status" value="1"/>
</dbReference>
<dbReference type="STRING" id="34004.SAMN04488021_101131"/>
<reference evidence="7 8" key="1">
    <citation type="submission" date="2016-10" db="EMBL/GenBank/DDBJ databases">
        <authorList>
            <person name="de Groot N.N."/>
        </authorList>
    </citation>
    <scope>NUCLEOTIDE SEQUENCE [LARGE SCALE GENOMIC DNA]</scope>
    <source>
        <strain evidence="7 8">DSM 8537</strain>
    </source>
</reference>
<dbReference type="PANTHER" id="PTHR39192:SF1">
    <property type="entry name" value="IRON UPTAKE SYSTEM COMPONENT EFEO"/>
    <property type="match status" value="1"/>
</dbReference>
<dbReference type="InterPro" id="IPR038352">
    <property type="entry name" value="Imelysin_sf"/>
</dbReference>
<name>A0A1I2XBK3_9RHOB</name>
<dbReference type="Pfam" id="PF09375">
    <property type="entry name" value="Peptidase_M75"/>
    <property type="match status" value="1"/>
</dbReference>
<keyword evidence="8" id="KW-1185">Reference proteome</keyword>
<dbReference type="Gene3D" id="1.20.1420.20">
    <property type="entry name" value="M75 peptidase, HXXE motif"/>
    <property type="match status" value="1"/>
</dbReference>
<dbReference type="Proteomes" id="UP000183635">
    <property type="component" value="Unassembled WGS sequence"/>
</dbReference>
<keyword evidence="3" id="KW-0732">Signal</keyword>
<dbReference type="CDD" id="cd14656">
    <property type="entry name" value="Imelysin-like_EfeO"/>
    <property type="match status" value="1"/>
</dbReference>
<evidence type="ECO:0000259" key="5">
    <source>
        <dbReference type="Pfam" id="PF09375"/>
    </source>
</evidence>
<comment type="subcellular location">
    <subcellularLocation>
        <location evidence="1">Periplasm</location>
    </subcellularLocation>
</comment>
<evidence type="ECO:0000256" key="4">
    <source>
        <dbReference type="SAM" id="Phobius"/>
    </source>
</evidence>
<dbReference type="InterPro" id="IPR050894">
    <property type="entry name" value="EfeM/EfeO_iron_uptake"/>
</dbReference>
<feature type="domain" description="Imelysin-like" evidence="5">
    <location>
        <begin position="148"/>
        <end position="377"/>
    </location>
</feature>
<dbReference type="NCBIfam" id="NF041757">
    <property type="entry name" value="EfeO"/>
    <property type="match status" value="1"/>
</dbReference>
<comment type="similarity">
    <text evidence="2">Belongs to the EfeM/EfeO family.</text>
</comment>
<evidence type="ECO:0000259" key="6">
    <source>
        <dbReference type="Pfam" id="PF13473"/>
    </source>
</evidence>
<keyword evidence="4" id="KW-0812">Transmembrane</keyword>
<feature type="domain" description="EfeO-type cupredoxin-like" evidence="6">
    <location>
        <begin position="20"/>
        <end position="125"/>
    </location>
</feature>
<evidence type="ECO:0000256" key="2">
    <source>
        <dbReference type="ARBA" id="ARBA00005989"/>
    </source>
</evidence>
<dbReference type="InterPro" id="IPR018976">
    <property type="entry name" value="Imelysin-like"/>
</dbReference>
<dbReference type="Pfam" id="PF13473">
    <property type="entry name" value="Cupredoxin_1"/>
    <property type="match status" value="1"/>
</dbReference>
<dbReference type="InterPro" id="IPR028096">
    <property type="entry name" value="EfeO_Cupredoxin"/>
</dbReference>
<accession>A0A1I2XBK3</accession>
<dbReference type="InterPro" id="IPR034981">
    <property type="entry name" value="Imelysin-like_EfeO/Algp7"/>
</dbReference>
<organism evidence="7 8">
    <name type="scientific">Paracoccus aminovorans</name>
    <dbReference type="NCBI Taxonomy" id="34004"/>
    <lineage>
        <taxon>Bacteria</taxon>
        <taxon>Pseudomonadati</taxon>
        <taxon>Pseudomonadota</taxon>
        <taxon>Alphaproteobacteria</taxon>
        <taxon>Rhodobacterales</taxon>
        <taxon>Paracoccaceae</taxon>
        <taxon>Paracoccus</taxon>
    </lineage>
</organism>